<dbReference type="GO" id="GO:0005886">
    <property type="term" value="C:plasma membrane"/>
    <property type="evidence" value="ECO:0007669"/>
    <property type="project" value="UniProtKB-SubCell"/>
</dbReference>
<feature type="transmembrane region" description="Helical" evidence="6">
    <location>
        <begin position="27"/>
        <end position="51"/>
    </location>
</feature>
<accession>A0A2T4U7G7</accession>
<comment type="caution">
    <text evidence="8">The sequence shown here is derived from an EMBL/GenBank/DDBJ whole genome shotgun (WGS) entry which is preliminary data.</text>
</comment>
<feature type="transmembrane region" description="Helical" evidence="6">
    <location>
        <begin position="63"/>
        <end position="85"/>
    </location>
</feature>
<dbReference type="AlphaFoldDB" id="A0A2T4U7G7"/>
<evidence type="ECO:0000256" key="5">
    <source>
        <dbReference type="ARBA" id="ARBA00023136"/>
    </source>
</evidence>
<organism evidence="8 9">
    <name type="scientific">Alkalicoccus saliphilus</name>
    <dbReference type="NCBI Taxonomy" id="200989"/>
    <lineage>
        <taxon>Bacteria</taxon>
        <taxon>Bacillati</taxon>
        <taxon>Bacillota</taxon>
        <taxon>Bacilli</taxon>
        <taxon>Bacillales</taxon>
        <taxon>Bacillaceae</taxon>
        <taxon>Alkalicoccus</taxon>
    </lineage>
</organism>
<keyword evidence="4 6" id="KW-1133">Transmembrane helix</keyword>
<dbReference type="InterPro" id="IPR052053">
    <property type="entry name" value="IM_YidH-like"/>
</dbReference>
<proteinExistence type="predicted"/>
<protein>
    <recommendedName>
        <fullName evidence="7">DUF202 domain-containing protein</fullName>
    </recommendedName>
</protein>
<evidence type="ECO:0000256" key="3">
    <source>
        <dbReference type="ARBA" id="ARBA00022692"/>
    </source>
</evidence>
<feature type="domain" description="DUF202" evidence="7">
    <location>
        <begin position="19"/>
        <end position="89"/>
    </location>
</feature>
<evidence type="ECO:0000259" key="7">
    <source>
        <dbReference type="Pfam" id="PF02656"/>
    </source>
</evidence>
<keyword evidence="3 6" id="KW-0812">Transmembrane</keyword>
<evidence type="ECO:0000256" key="1">
    <source>
        <dbReference type="ARBA" id="ARBA00004651"/>
    </source>
</evidence>
<evidence type="ECO:0000256" key="4">
    <source>
        <dbReference type="ARBA" id="ARBA00022989"/>
    </source>
</evidence>
<keyword evidence="9" id="KW-1185">Reference proteome</keyword>
<dbReference type="EMBL" id="PZJJ01000008">
    <property type="protein sequence ID" value="PTL39339.1"/>
    <property type="molecule type" value="Genomic_DNA"/>
</dbReference>
<evidence type="ECO:0000313" key="8">
    <source>
        <dbReference type="EMBL" id="PTL39339.1"/>
    </source>
</evidence>
<evidence type="ECO:0000256" key="2">
    <source>
        <dbReference type="ARBA" id="ARBA00022475"/>
    </source>
</evidence>
<dbReference type="Pfam" id="PF02656">
    <property type="entry name" value="DUF202"/>
    <property type="match status" value="1"/>
</dbReference>
<reference evidence="8 9" key="1">
    <citation type="submission" date="2018-03" db="EMBL/GenBank/DDBJ databases">
        <title>Alkalicoccus saliphilus sp. nov., isolated from a mineral pool.</title>
        <authorList>
            <person name="Zhao B."/>
        </authorList>
    </citation>
    <scope>NUCLEOTIDE SEQUENCE [LARGE SCALE GENOMIC DNA]</scope>
    <source>
        <strain evidence="8 9">6AG</strain>
    </source>
</reference>
<dbReference type="PANTHER" id="PTHR34187">
    <property type="entry name" value="FGR18P"/>
    <property type="match status" value="1"/>
</dbReference>
<evidence type="ECO:0000313" key="9">
    <source>
        <dbReference type="Proteomes" id="UP000240509"/>
    </source>
</evidence>
<evidence type="ECO:0000256" key="6">
    <source>
        <dbReference type="SAM" id="Phobius"/>
    </source>
</evidence>
<sequence length="126" mass="13611">MDRKDGCMADKNDAFYIQQHLANERTFLAWIRTALAMKGIGFLVFGVELVINSGNGAGGPVAIGVSMISYAAGMGVLISGTVLYFKNRRSINDQKFQSASGTILTAGILVTIVLSALLFYALFVYY</sequence>
<dbReference type="Proteomes" id="UP000240509">
    <property type="component" value="Unassembled WGS sequence"/>
</dbReference>
<dbReference type="PANTHER" id="PTHR34187:SF2">
    <property type="entry name" value="DUF202 DOMAIN-CONTAINING PROTEIN"/>
    <property type="match status" value="1"/>
</dbReference>
<gene>
    <name evidence="8" type="ORF">C6Y45_06925</name>
</gene>
<keyword evidence="5 6" id="KW-0472">Membrane</keyword>
<comment type="subcellular location">
    <subcellularLocation>
        <location evidence="1">Cell membrane</location>
        <topology evidence="1">Multi-pass membrane protein</topology>
    </subcellularLocation>
</comment>
<dbReference type="InterPro" id="IPR003807">
    <property type="entry name" value="DUF202"/>
</dbReference>
<name>A0A2T4U7G7_9BACI</name>
<keyword evidence="2" id="KW-1003">Cell membrane</keyword>
<feature type="transmembrane region" description="Helical" evidence="6">
    <location>
        <begin position="106"/>
        <end position="125"/>
    </location>
</feature>